<feature type="compositionally biased region" description="Basic and acidic residues" evidence="1">
    <location>
        <begin position="442"/>
        <end position="454"/>
    </location>
</feature>
<keyword evidence="4" id="KW-1185">Reference proteome</keyword>
<reference evidence="3" key="1">
    <citation type="journal article" date="2020" name="Stud. Mycol.">
        <title>101 Dothideomycetes genomes: a test case for predicting lifestyles and emergence of pathogens.</title>
        <authorList>
            <person name="Haridas S."/>
            <person name="Albert R."/>
            <person name="Binder M."/>
            <person name="Bloem J."/>
            <person name="Labutti K."/>
            <person name="Salamov A."/>
            <person name="Andreopoulos B."/>
            <person name="Baker S."/>
            <person name="Barry K."/>
            <person name="Bills G."/>
            <person name="Bluhm B."/>
            <person name="Cannon C."/>
            <person name="Castanera R."/>
            <person name="Culley D."/>
            <person name="Daum C."/>
            <person name="Ezra D."/>
            <person name="Gonzalez J."/>
            <person name="Henrissat B."/>
            <person name="Kuo A."/>
            <person name="Liang C."/>
            <person name="Lipzen A."/>
            <person name="Lutzoni F."/>
            <person name="Magnuson J."/>
            <person name="Mondo S."/>
            <person name="Nolan M."/>
            <person name="Ohm R."/>
            <person name="Pangilinan J."/>
            <person name="Park H.-J."/>
            <person name="Ramirez L."/>
            <person name="Alfaro M."/>
            <person name="Sun H."/>
            <person name="Tritt A."/>
            <person name="Yoshinaga Y."/>
            <person name="Zwiers L.-H."/>
            <person name="Turgeon B."/>
            <person name="Goodwin S."/>
            <person name="Spatafora J."/>
            <person name="Crous P."/>
            <person name="Grigoriev I."/>
        </authorList>
    </citation>
    <scope>NUCLEOTIDE SEQUENCE</scope>
    <source>
        <strain evidence="3">CBS 260.36</strain>
    </source>
</reference>
<feature type="compositionally biased region" description="Acidic residues" evidence="1">
    <location>
        <begin position="659"/>
        <end position="669"/>
    </location>
</feature>
<evidence type="ECO:0000256" key="1">
    <source>
        <dbReference type="SAM" id="MobiDB-lite"/>
    </source>
</evidence>
<feature type="compositionally biased region" description="Acidic residues" evidence="1">
    <location>
        <begin position="471"/>
        <end position="480"/>
    </location>
</feature>
<name>A0A9P4IZQ1_9PEZI</name>
<keyword evidence="2" id="KW-0472">Membrane</keyword>
<accession>A0A9P4IZQ1</accession>
<evidence type="ECO:0000256" key="2">
    <source>
        <dbReference type="SAM" id="Phobius"/>
    </source>
</evidence>
<keyword evidence="2" id="KW-1133">Transmembrane helix</keyword>
<protein>
    <submittedName>
        <fullName evidence="3">Glycosyltransferase family 8 protein</fullName>
    </submittedName>
</protein>
<evidence type="ECO:0000313" key="3">
    <source>
        <dbReference type="EMBL" id="KAF2151656.1"/>
    </source>
</evidence>
<feature type="region of interest" description="Disordered" evidence="1">
    <location>
        <begin position="407"/>
        <end position="717"/>
    </location>
</feature>
<dbReference type="AlphaFoldDB" id="A0A9P4IZQ1"/>
<dbReference type="InterPro" id="IPR050587">
    <property type="entry name" value="GNT1/Glycosyltrans_8"/>
</dbReference>
<gene>
    <name evidence="3" type="ORF">K461DRAFT_313511</name>
</gene>
<evidence type="ECO:0000313" key="4">
    <source>
        <dbReference type="Proteomes" id="UP000799439"/>
    </source>
</evidence>
<dbReference type="SUPFAM" id="SSF53448">
    <property type="entry name" value="Nucleotide-diphospho-sugar transferases"/>
    <property type="match status" value="1"/>
</dbReference>
<sequence length="783" mass="84955">MVAPHNTRASCTSILLARPVRLLILAIVFCITVASLRWKSPTDVSVRFSQYLNHDRNPNAAVHHSEPGFAQEYADKDTNKQIGLEHARPQSGGLGHAGLQNGGQHPKAISKPIPIKPSHTGDEIELIKTPPKQSIETPETSPFAYVFYATEDTYACSVLVNIDRLQNKLKVDYPIYVLATEALSQPYLEAFKKKNVIVSIQQVPPLAEGSAGYYRDCLVKLLAFKMHHVNAHLKRVIMMDSDQLVLKNLDHLFTGLPEVDLAAPRAYWLGKEVVSSTLMVISLSDRLWNTIETTMQNITNGKYDMDLVNDVLGDTVLMLPGKYITINSHWETWGIPKWYHEPDQVTNNAASLHVPEISSEAAASPSSSTKSSKGVMAVLPKTDGVAVTSKDDSAPIARLIKRVAIDDKEEEEEEKDAGSSKLHASQAAHEDAKSASAGELARPIKEGKPVEHLAIKKIPKIPASSTGYATSEEEEDEELEPMQSGKASHKNSAGDEADEDAAPAKAVKSTTPSSAPNEAAKSTKAAKPVISPSEPGKHTEFAKVAKPVVPSSEDDEDADSSKAAKPVVPSSEDDANTGSAKAANSVVQSPGADEDMEPAKALYEAAKSAQAAKGGEESIKVADGAAKSTKASKPVIPAEAKKGSKKGFKSSESTLVDAAPEEDEEVDGESSDKASEESNSSEPKSAKEESDELEIQHTEEKQHPTAHTKPMGPKDQRPRYKELYHLYDTAAVLHFFALGKPWTWTYEASQKNRADAHPLFYEQFKEWRTAALELCPPGVLHEV</sequence>
<dbReference type="Gene3D" id="3.90.550.10">
    <property type="entry name" value="Spore Coat Polysaccharide Biosynthesis Protein SpsA, Chain A"/>
    <property type="match status" value="1"/>
</dbReference>
<organism evidence="3 4">
    <name type="scientific">Myriangium duriaei CBS 260.36</name>
    <dbReference type="NCBI Taxonomy" id="1168546"/>
    <lineage>
        <taxon>Eukaryota</taxon>
        <taxon>Fungi</taxon>
        <taxon>Dikarya</taxon>
        <taxon>Ascomycota</taxon>
        <taxon>Pezizomycotina</taxon>
        <taxon>Dothideomycetes</taxon>
        <taxon>Dothideomycetidae</taxon>
        <taxon>Myriangiales</taxon>
        <taxon>Myriangiaceae</taxon>
        <taxon>Myriangium</taxon>
    </lineage>
</organism>
<dbReference type="Proteomes" id="UP000799439">
    <property type="component" value="Unassembled WGS sequence"/>
</dbReference>
<feature type="compositionally biased region" description="Basic and acidic residues" evidence="1">
    <location>
        <begin position="684"/>
        <end position="703"/>
    </location>
</feature>
<feature type="transmembrane region" description="Helical" evidence="2">
    <location>
        <begin position="20"/>
        <end position="38"/>
    </location>
</feature>
<dbReference type="OrthoDB" id="2014201at2759"/>
<dbReference type="InterPro" id="IPR029044">
    <property type="entry name" value="Nucleotide-diphossugar_trans"/>
</dbReference>
<proteinExistence type="predicted"/>
<comment type="caution">
    <text evidence="3">The sequence shown here is derived from an EMBL/GenBank/DDBJ whole genome shotgun (WGS) entry which is preliminary data.</text>
</comment>
<dbReference type="EMBL" id="ML996087">
    <property type="protein sequence ID" value="KAF2151656.1"/>
    <property type="molecule type" value="Genomic_DNA"/>
</dbReference>
<keyword evidence="2" id="KW-0812">Transmembrane</keyword>
<dbReference type="PANTHER" id="PTHR11183">
    <property type="entry name" value="GLYCOGENIN SUBFAMILY MEMBER"/>
    <property type="match status" value="1"/>
</dbReference>